<dbReference type="AlphaFoldDB" id="U5CYL8"/>
<evidence type="ECO:0000313" key="1">
    <source>
        <dbReference type="EMBL" id="ERM93087.1"/>
    </source>
</evidence>
<dbReference type="PATRIC" id="fig|1388761.3.peg.298"/>
<protein>
    <submittedName>
        <fullName evidence="1">Uncharacterized protein</fullName>
    </submittedName>
</protein>
<reference evidence="1 2" key="1">
    <citation type="journal article" date="2013" name="Genome Announc.">
        <title>Draft Genome Sequence of an Anaerobic and Extremophilic Bacterium, Caldanaerobacter yonseiensis, Isolated from a Geothermal Hot Stream.</title>
        <authorList>
            <person name="Lee S.J."/>
            <person name="Lee Y.J."/>
            <person name="Park G.S."/>
            <person name="Kim B.C."/>
            <person name="Lee S.J."/>
            <person name="Shin J.H."/>
            <person name="Lee D.W."/>
        </authorList>
    </citation>
    <scope>NUCLEOTIDE SEQUENCE [LARGE SCALE GENOMIC DNA]</scope>
    <source>
        <strain evidence="1 2">KB-1</strain>
    </source>
</reference>
<dbReference type="EMBL" id="AXDC01000003">
    <property type="protein sequence ID" value="ERM93087.1"/>
    <property type="molecule type" value="Genomic_DNA"/>
</dbReference>
<gene>
    <name evidence="1" type="ORF">O163_01510</name>
</gene>
<organism evidence="1 2">
    <name type="scientific">Caldanaerobacter subterraneus subsp. yonseiensis KB-1</name>
    <dbReference type="NCBI Taxonomy" id="1388761"/>
    <lineage>
        <taxon>Bacteria</taxon>
        <taxon>Bacillati</taxon>
        <taxon>Bacillota</taxon>
        <taxon>Clostridia</taxon>
        <taxon>Thermoanaerobacterales</taxon>
        <taxon>Thermoanaerobacteraceae</taxon>
        <taxon>Caldanaerobacter</taxon>
    </lineage>
</organism>
<name>U5CYL8_CALSX</name>
<proteinExistence type="predicted"/>
<evidence type="ECO:0000313" key="2">
    <source>
        <dbReference type="Proteomes" id="UP000016856"/>
    </source>
</evidence>
<sequence length="46" mass="5493">MFLSNRNIQRRFEKSGMKRGYSILQFNNEKEGGVLPRLFDFIVIKD</sequence>
<dbReference type="Proteomes" id="UP000016856">
    <property type="component" value="Unassembled WGS sequence"/>
</dbReference>
<accession>U5CYL8</accession>
<comment type="caution">
    <text evidence="1">The sequence shown here is derived from an EMBL/GenBank/DDBJ whole genome shotgun (WGS) entry which is preliminary data.</text>
</comment>